<evidence type="ECO:0000256" key="1">
    <source>
        <dbReference type="ARBA" id="ARBA00007447"/>
    </source>
</evidence>
<gene>
    <name evidence="3" type="ORF">T265_13694</name>
</gene>
<protein>
    <recommendedName>
        <fullName evidence="2">Peptidase A1 domain-containing protein</fullName>
    </recommendedName>
</protein>
<dbReference type="AlphaFoldDB" id="A0A074ZQ35"/>
<proteinExistence type="inferred from homology"/>
<dbReference type="Pfam" id="PF00026">
    <property type="entry name" value="Asp"/>
    <property type="match status" value="1"/>
</dbReference>
<dbReference type="CTD" id="20327861"/>
<feature type="domain" description="Peptidase A1" evidence="2">
    <location>
        <begin position="1"/>
        <end position="122"/>
    </location>
</feature>
<dbReference type="InterPro" id="IPR001461">
    <property type="entry name" value="Aspartic_peptidase_A1"/>
</dbReference>
<organism evidence="3 4">
    <name type="scientific">Opisthorchis viverrini</name>
    <name type="common">Southeast Asian liver fluke</name>
    <dbReference type="NCBI Taxonomy" id="6198"/>
    <lineage>
        <taxon>Eukaryota</taxon>
        <taxon>Metazoa</taxon>
        <taxon>Spiralia</taxon>
        <taxon>Lophotrochozoa</taxon>
        <taxon>Platyhelminthes</taxon>
        <taxon>Trematoda</taxon>
        <taxon>Digenea</taxon>
        <taxon>Opisthorchiida</taxon>
        <taxon>Opisthorchiata</taxon>
        <taxon>Opisthorchiidae</taxon>
        <taxon>Opisthorchis</taxon>
    </lineage>
</organism>
<dbReference type="SUPFAM" id="SSF50630">
    <property type="entry name" value="Acid proteases"/>
    <property type="match status" value="1"/>
</dbReference>
<evidence type="ECO:0000313" key="4">
    <source>
        <dbReference type="Proteomes" id="UP000054324"/>
    </source>
</evidence>
<accession>A0A074ZQ35</accession>
<keyword evidence="4" id="KW-1185">Reference proteome</keyword>
<comment type="similarity">
    <text evidence="1">Belongs to the peptidase A1 family.</text>
</comment>
<dbReference type="Gene3D" id="2.60.40.1960">
    <property type="match status" value="1"/>
</dbReference>
<dbReference type="GeneID" id="20327861"/>
<dbReference type="EMBL" id="KL596711">
    <property type="protein sequence ID" value="KER27937.1"/>
    <property type="molecule type" value="Genomic_DNA"/>
</dbReference>
<reference evidence="3 4" key="1">
    <citation type="submission" date="2013-11" db="EMBL/GenBank/DDBJ databases">
        <title>Opisthorchis viverrini - life in the bile duct.</title>
        <authorList>
            <person name="Young N.D."/>
            <person name="Nagarajan N."/>
            <person name="Lin S.J."/>
            <person name="Korhonen P.K."/>
            <person name="Jex A.R."/>
            <person name="Hall R.S."/>
            <person name="Safavi-Hemami H."/>
            <person name="Kaewkong W."/>
            <person name="Bertrand D."/>
            <person name="Gao S."/>
            <person name="Seet Q."/>
            <person name="Wongkham S."/>
            <person name="Teh B.T."/>
            <person name="Wongkham C."/>
            <person name="Intapan P.M."/>
            <person name="Maleewong W."/>
            <person name="Yang X."/>
            <person name="Hu M."/>
            <person name="Wang Z."/>
            <person name="Hofmann A."/>
            <person name="Sternberg P.W."/>
            <person name="Tan P."/>
            <person name="Wang J."/>
            <person name="Gasser R.B."/>
        </authorList>
    </citation>
    <scope>NUCLEOTIDE SEQUENCE [LARGE SCALE GENOMIC DNA]</scope>
</reference>
<dbReference type="GO" id="GO:0004190">
    <property type="term" value="F:aspartic-type endopeptidase activity"/>
    <property type="evidence" value="ECO:0007669"/>
    <property type="project" value="InterPro"/>
</dbReference>
<evidence type="ECO:0000313" key="3">
    <source>
        <dbReference type="EMBL" id="KER27937.1"/>
    </source>
</evidence>
<dbReference type="Proteomes" id="UP000054324">
    <property type="component" value="Unassembled WGS sequence"/>
</dbReference>
<dbReference type="PANTHER" id="PTHR47966">
    <property type="entry name" value="BETA-SITE APP-CLEAVING ENZYME, ISOFORM A-RELATED"/>
    <property type="match status" value="1"/>
</dbReference>
<dbReference type="InterPro" id="IPR033121">
    <property type="entry name" value="PEPTIDASE_A1"/>
</dbReference>
<dbReference type="InterPro" id="IPR021109">
    <property type="entry name" value="Peptidase_aspartic_dom_sf"/>
</dbReference>
<name>A0A074ZQ35_OPIVI</name>
<evidence type="ECO:0000259" key="2">
    <source>
        <dbReference type="PROSITE" id="PS51767"/>
    </source>
</evidence>
<sequence>MGDSGKLEGEVTFGGILPGLASEAIYYQTLMEEDFWWLELSEIKIGTEATYRRSLTASLDTGTEAIIGPKNVINHINRRFPVVEHTATGVEVVCDNIDQLPDITFVFGNYRATITYKEYIRI</sequence>
<dbReference type="PROSITE" id="PS51767">
    <property type="entry name" value="PEPTIDASE_A1"/>
    <property type="match status" value="1"/>
</dbReference>
<dbReference type="OrthoDB" id="771136at2759"/>
<dbReference type="PANTHER" id="PTHR47966:SF51">
    <property type="entry name" value="BETA-SITE APP-CLEAVING ENZYME, ISOFORM A-RELATED"/>
    <property type="match status" value="1"/>
</dbReference>
<dbReference type="Gene3D" id="2.40.70.10">
    <property type="entry name" value="Acid Proteases"/>
    <property type="match status" value="1"/>
</dbReference>
<feature type="non-terminal residue" evidence="3">
    <location>
        <position position="122"/>
    </location>
</feature>
<dbReference type="RefSeq" id="XP_009168346.1">
    <property type="nucleotide sequence ID" value="XM_009170082.1"/>
</dbReference>
<dbReference type="KEGG" id="ovi:T265_13694"/>
<dbReference type="GO" id="GO:0006508">
    <property type="term" value="P:proteolysis"/>
    <property type="evidence" value="ECO:0007669"/>
    <property type="project" value="InterPro"/>
</dbReference>